<dbReference type="InterPro" id="IPR036404">
    <property type="entry name" value="Jacalin-like_lectin_dom_sf"/>
</dbReference>
<proteinExistence type="predicted"/>
<reference evidence="1" key="1">
    <citation type="submission" date="2020-01" db="EMBL/GenBank/DDBJ databases">
        <authorList>
            <consortium name="DOE Joint Genome Institute"/>
            <person name="Haridas S."/>
            <person name="Albert R."/>
            <person name="Binder M."/>
            <person name="Bloem J."/>
            <person name="Labutti K."/>
            <person name="Salamov A."/>
            <person name="Andreopoulos B."/>
            <person name="Baker S.E."/>
            <person name="Barry K."/>
            <person name="Bills G."/>
            <person name="Bluhm B.H."/>
            <person name="Cannon C."/>
            <person name="Castanera R."/>
            <person name="Culley D.E."/>
            <person name="Daum C."/>
            <person name="Ezra D."/>
            <person name="Gonzalez J.B."/>
            <person name="Henrissat B."/>
            <person name="Kuo A."/>
            <person name="Liang C."/>
            <person name="Lipzen A."/>
            <person name="Lutzoni F."/>
            <person name="Magnuson J."/>
            <person name="Mondo S."/>
            <person name="Nolan M."/>
            <person name="Ohm R."/>
            <person name="Pangilinan J."/>
            <person name="Park H.-J."/>
            <person name="Ramirez L."/>
            <person name="Alfaro M."/>
            <person name="Sun H."/>
            <person name="Tritt A."/>
            <person name="Yoshinaga Y."/>
            <person name="Zwiers L.-H."/>
            <person name="Turgeon B.G."/>
            <person name="Goodwin S.B."/>
            <person name="Spatafora J.W."/>
            <person name="Crous P.W."/>
            <person name="Grigoriev I.V."/>
        </authorList>
    </citation>
    <scope>NUCLEOTIDE SEQUENCE</scope>
    <source>
        <strain evidence="1">P77</strain>
    </source>
</reference>
<organism evidence="1 2">
    <name type="scientific">Decorospora gaudefroyi</name>
    <dbReference type="NCBI Taxonomy" id="184978"/>
    <lineage>
        <taxon>Eukaryota</taxon>
        <taxon>Fungi</taxon>
        <taxon>Dikarya</taxon>
        <taxon>Ascomycota</taxon>
        <taxon>Pezizomycotina</taxon>
        <taxon>Dothideomycetes</taxon>
        <taxon>Pleosporomycetidae</taxon>
        <taxon>Pleosporales</taxon>
        <taxon>Pleosporineae</taxon>
        <taxon>Pleosporaceae</taxon>
        <taxon>Decorospora</taxon>
    </lineage>
</organism>
<evidence type="ECO:0000313" key="2">
    <source>
        <dbReference type="Proteomes" id="UP000800040"/>
    </source>
</evidence>
<protein>
    <recommendedName>
        <fullName evidence="3">Jacalin-type lectin domain-containing protein</fullName>
    </recommendedName>
</protein>
<dbReference type="EMBL" id="ML975278">
    <property type="protein sequence ID" value="KAF1836075.1"/>
    <property type="molecule type" value="Genomic_DNA"/>
</dbReference>
<evidence type="ECO:0008006" key="3">
    <source>
        <dbReference type="Google" id="ProtNLM"/>
    </source>
</evidence>
<dbReference type="SUPFAM" id="SSF51101">
    <property type="entry name" value="Mannose-binding lectins"/>
    <property type="match status" value="1"/>
</dbReference>
<sequence>MYSGSPFNDAPDLVSAVTPDDWPVRVEIDSVQNDGESGIQRIKFTYGNKWSLSHPSTYNLLKKRTNPLHENLGGAKIIKFRVEKRLRWIGLHLDNGTKLTAGSRTVTDDEILDFNVPAGCKGLKGFWGRDTDKIERLGLIWA</sequence>
<dbReference type="Proteomes" id="UP000800040">
    <property type="component" value="Unassembled WGS sequence"/>
</dbReference>
<accession>A0A6A5KDF9</accession>
<keyword evidence="2" id="KW-1185">Reference proteome</keyword>
<name>A0A6A5KDF9_9PLEO</name>
<evidence type="ECO:0000313" key="1">
    <source>
        <dbReference type="EMBL" id="KAF1836075.1"/>
    </source>
</evidence>
<gene>
    <name evidence="1" type="ORF">BDW02DRAFT_567402</name>
</gene>
<dbReference type="OrthoDB" id="129055at2759"/>
<dbReference type="AlphaFoldDB" id="A0A6A5KDF9"/>